<dbReference type="EMBL" id="CP036275">
    <property type="protein sequence ID" value="QDU36226.1"/>
    <property type="molecule type" value="Genomic_DNA"/>
</dbReference>
<protein>
    <submittedName>
        <fullName evidence="4">Trehalose utilization</fullName>
    </submittedName>
</protein>
<evidence type="ECO:0000259" key="3">
    <source>
        <dbReference type="PROSITE" id="PS01159"/>
    </source>
</evidence>
<organism evidence="4 5">
    <name type="scientific">Maioricimonas rarisocia</name>
    <dbReference type="NCBI Taxonomy" id="2528026"/>
    <lineage>
        <taxon>Bacteria</taxon>
        <taxon>Pseudomonadati</taxon>
        <taxon>Planctomycetota</taxon>
        <taxon>Planctomycetia</taxon>
        <taxon>Planctomycetales</taxon>
        <taxon>Planctomycetaceae</taxon>
        <taxon>Maioricimonas</taxon>
    </lineage>
</organism>
<dbReference type="Gene3D" id="3.40.50.880">
    <property type="match status" value="1"/>
</dbReference>
<dbReference type="SUPFAM" id="SSF52317">
    <property type="entry name" value="Class I glutamine amidotransferase-like"/>
    <property type="match status" value="1"/>
</dbReference>
<feature type="signal peptide" evidence="2">
    <location>
        <begin position="1"/>
        <end position="25"/>
    </location>
</feature>
<evidence type="ECO:0000256" key="1">
    <source>
        <dbReference type="SAM" id="MobiDB-lite"/>
    </source>
</evidence>
<dbReference type="AlphaFoldDB" id="A0A517Z172"/>
<feature type="chain" id="PRO_5021778797" evidence="2">
    <location>
        <begin position="26"/>
        <end position="294"/>
    </location>
</feature>
<feature type="compositionally biased region" description="Basic and acidic residues" evidence="1">
    <location>
        <begin position="278"/>
        <end position="294"/>
    </location>
</feature>
<keyword evidence="5" id="KW-1185">Reference proteome</keyword>
<evidence type="ECO:0000313" key="4">
    <source>
        <dbReference type="EMBL" id="QDU36226.1"/>
    </source>
</evidence>
<reference evidence="4 5" key="1">
    <citation type="submission" date="2019-02" db="EMBL/GenBank/DDBJ databases">
        <title>Deep-cultivation of Planctomycetes and their phenomic and genomic characterization uncovers novel biology.</title>
        <authorList>
            <person name="Wiegand S."/>
            <person name="Jogler M."/>
            <person name="Boedeker C."/>
            <person name="Pinto D."/>
            <person name="Vollmers J."/>
            <person name="Rivas-Marin E."/>
            <person name="Kohn T."/>
            <person name="Peeters S.H."/>
            <person name="Heuer A."/>
            <person name="Rast P."/>
            <person name="Oberbeckmann S."/>
            <person name="Bunk B."/>
            <person name="Jeske O."/>
            <person name="Meyerdierks A."/>
            <person name="Storesund J.E."/>
            <person name="Kallscheuer N."/>
            <person name="Luecker S."/>
            <person name="Lage O.M."/>
            <person name="Pohl T."/>
            <person name="Merkel B.J."/>
            <person name="Hornburger P."/>
            <person name="Mueller R.-W."/>
            <person name="Bruemmer F."/>
            <person name="Labrenz M."/>
            <person name="Spormann A.M."/>
            <person name="Op den Camp H."/>
            <person name="Overmann J."/>
            <person name="Amann R."/>
            <person name="Jetten M.S.M."/>
            <person name="Mascher T."/>
            <person name="Medema M.H."/>
            <person name="Devos D.P."/>
            <person name="Kaster A.-K."/>
            <person name="Ovreas L."/>
            <person name="Rohde M."/>
            <person name="Galperin M.Y."/>
            <person name="Jogler C."/>
        </authorList>
    </citation>
    <scope>NUCLEOTIDE SEQUENCE [LARGE SCALE GENOMIC DNA]</scope>
    <source>
        <strain evidence="4 5">Mal4</strain>
    </source>
</reference>
<accession>A0A517Z172</accession>
<feature type="domain" description="WW" evidence="3">
    <location>
        <begin position="223"/>
        <end position="247"/>
    </location>
</feature>
<proteinExistence type="predicted"/>
<gene>
    <name evidence="4" type="ORF">Mal4_05100</name>
</gene>
<dbReference type="KEGG" id="mri:Mal4_05100"/>
<dbReference type="OrthoDB" id="9785923at2"/>
<dbReference type="PANTHER" id="PTHR40469">
    <property type="entry name" value="SECRETED GLYCOSYL HYDROLASE"/>
    <property type="match status" value="1"/>
</dbReference>
<dbReference type="Pfam" id="PF06283">
    <property type="entry name" value="ThuA"/>
    <property type="match status" value="1"/>
</dbReference>
<evidence type="ECO:0000256" key="2">
    <source>
        <dbReference type="SAM" id="SignalP"/>
    </source>
</evidence>
<keyword evidence="2" id="KW-0732">Signal</keyword>
<dbReference type="PROSITE" id="PS01159">
    <property type="entry name" value="WW_DOMAIN_1"/>
    <property type="match status" value="1"/>
</dbReference>
<dbReference type="RefSeq" id="WP_145366912.1">
    <property type="nucleotide sequence ID" value="NZ_CP036275.1"/>
</dbReference>
<name>A0A517Z172_9PLAN</name>
<feature type="region of interest" description="Disordered" evidence="1">
    <location>
        <begin position="269"/>
        <end position="294"/>
    </location>
</feature>
<dbReference type="PANTHER" id="PTHR40469:SF2">
    <property type="entry name" value="GALACTOSE-BINDING DOMAIN-LIKE SUPERFAMILY PROTEIN"/>
    <property type="match status" value="1"/>
</dbReference>
<sequence precursor="true">MHRRRFLSFAVLLSFTAALPVSARAAEKPSRVLFVTQSKGFMHGAVRRKDNKLAPSEIAMIQLGQQTGLFEVDCTQDAAADFTRENLQNYDIVAFYTTGDLPIAEEDRDYFFNEWLRQPGHGVLGFHSAADTYHNYEPYWDMIGGTFIGHPWNAGSTNTFTVHEPDNPLVAPFGKEFVIRDEIYMYRHWQPEKVRVLMSLDYSKSPTNSPVNTEHGYHVPLCWIKNYGDGKVYFNNLGHNESTWTNPAFLESITRAVKWIRGDIEVDASPNPEVSAAQEKKARADFEAGDFRKK</sequence>
<dbReference type="Proteomes" id="UP000320496">
    <property type="component" value="Chromosome"/>
</dbReference>
<dbReference type="InterPro" id="IPR001202">
    <property type="entry name" value="WW_dom"/>
</dbReference>
<evidence type="ECO:0000313" key="5">
    <source>
        <dbReference type="Proteomes" id="UP000320496"/>
    </source>
</evidence>
<dbReference type="InterPro" id="IPR029062">
    <property type="entry name" value="Class_I_gatase-like"/>
</dbReference>
<dbReference type="InterPro" id="IPR029010">
    <property type="entry name" value="ThuA-like"/>
</dbReference>